<dbReference type="HOGENOM" id="CLU_004544_0_0_1"/>
<feature type="domain" description="PAZ" evidence="4">
    <location>
        <begin position="200"/>
        <end position="318"/>
    </location>
</feature>
<dbReference type="InterPro" id="IPR032473">
    <property type="entry name" value="Argonaute_Mid_dom"/>
</dbReference>
<dbReference type="CDD" id="cd02846">
    <property type="entry name" value="PAZ_argonaute_like"/>
    <property type="match status" value="1"/>
</dbReference>
<dbReference type="GO" id="GO:0005634">
    <property type="term" value="C:nucleus"/>
    <property type="evidence" value="ECO:0000318"/>
    <property type="project" value="GO_Central"/>
</dbReference>
<name>D8QZA8_SELML</name>
<dbReference type="InterPro" id="IPR036085">
    <property type="entry name" value="PAZ_dom_sf"/>
</dbReference>
<dbReference type="Gene3D" id="2.170.260.10">
    <property type="entry name" value="paz domain"/>
    <property type="match status" value="1"/>
</dbReference>
<evidence type="ECO:0000259" key="4">
    <source>
        <dbReference type="PROSITE" id="PS50821"/>
    </source>
</evidence>
<dbReference type="InterPro" id="IPR032472">
    <property type="entry name" value="ArgoL2"/>
</dbReference>
<evidence type="ECO:0000256" key="1">
    <source>
        <dbReference type="ARBA" id="ARBA00008201"/>
    </source>
</evidence>
<dbReference type="InterPro" id="IPR003100">
    <property type="entry name" value="PAZ_dom"/>
</dbReference>
<dbReference type="SMART" id="SM00950">
    <property type="entry name" value="Piwi"/>
    <property type="match status" value="1"/>
</dbReference>
<dbReference type="EMBL" id="GL377569">
    <property type="protein sequence ID" value="EFJ34377.1"/>
    <property type="molecule type" value="Genomic_DNA"/>
</dbReference>
<dbReference type="eggNOG" id="KOG1041">
    <property type="taxonomic scope" value="Eukaryota"/>
</dbReference>
<dbReference type="Gene3D" id="3.30.420.10">
    <property type="entry name" value="Ribonuclease H-like superfamily/Ribonuclease H"/>
    <property type="match status" value="1"/>
</dbReference>
<dbReference type="SMART" id="SM00949">
    <property type="entry name" value="PAZ"/>
    <property type="match status" value="1"/>
</dbReference>
<dbReference type="InterPro" id="IPR036397">
    <property type="entry name" value="RNaseH_sf"/>
</dbReference>
<dbReference type="InterPro" id="IPR045246">
    <property type="entry name" value="Piwi_ago-like"/>
</dbReference>
<dbReference type="Pfam" id="PF08699">
    <property type="entry name" value="ArgoL1"/>
    <property type="match status" value="1"/>
</dbReference>
<dbReference type="InterPro" id="IPR014811">
    <property type="entry name" value="ArgoL1"/>
</dbReference>
<dbReference type="AlphaFoldDB" id="D8QZA8"/>
<evidence type="ECO:0000259" key="5">
    <source>
        <dbReference type="PROSITE" id="PS50822"/>
    </source>
</evidence>
<dbReference type="KEGG" id="smo:SELMODRAFT_230312"/>
<dbReference type="InterPro" id="IPR032474">
    <property type="entry name" value="Argonaute_N"/>
</dbReference>
<organism evidence="7">
    <name type="scientific">Selaginella moellendorffii</name>
    <name type="common">Spikemoss</name>
    <dbReference type="NCBI Taxonomy" id="88036"/>
    <lineage>
        <taxon>Eukaryota</taxon>
        <taxon>Viridiplantae</taxon>
        <taxon>Streptophyta</taxon>
        <taxon>Embryophyta</taxon>
        <taxon>Tracheophyta</taxon>
        <taxon>Lycopodiopsida</taxon>
        <taxon>Selaginellales</taxon>
        <taxon>Selaginellaceae</taxon>
        <taxon>Selaginella</taxon>
    </lineage>
</organism>
<evidence type="ECO:0008006" key="8">
    <source>
        <dbReference type="Google" id="ProtNLM"/>
    </source>
</evidence>
<dbReference type="Pfam" id="PF02171">
    <property type="entry name" value="Piwi"/>
    <property type="match status" value="1"/>
</dbReference>
<dbReference type="Gramene" id="EFJ34377">
    <property type="protein sequence ID" value="EFJ34377"/>
    <property type="gene ID" value="SELMODRAFT_230312"/>
</dbReference>
<feature type="region of interest" description="Disordered" evidence="3">
    <location>
        <begin position="797"/>
        <end position="821"/>
    </location>
</feature>
<feature type="domain" description="Piwi" evidence="5">
    <location>
        <begin position="470"/>
        <end position="797"/>
    </location>
</feature>
<dbReference type="PROSITE" id="PS50821">
    <property type="entry name" value="PAZ"/>
    <property type="match status" value="1"/>
</dbReference>
<proteinExistence type="inferred from homology"/>
<keyword evidence="7" id="KW-1185">Reference proteome</keyword>
<dbReference type="SUPFAM" id="SSF101690">
    <property type="entry name" value="PAZ domain"/>
    <property type="match status" value="1"/>
</dbReference>
<dbReference type="Pfam" id="PF02170">
    <property type="entry name" value="PAZ"/>
    <property type="match status" value="1"/>
</dbReference>
<dbReference type="Pfam" id="PF16488">
    <property type="entry name" value="ArgoL2"/>
    <property type="match status" value="1"/>
</dbReference>
<evidence type="ECO:0000256" key="3">
    <source>
        <dbReference type="SAM" id="MobiDB-lite"/>
    </source>
</evidence>
<evidence type="ECO:0000256" key="2">
    <source>
        <dbReference type="ARBA" id="ARBA00023158"/>
    </source>
</evidence>
<evidence type="ECO:0000313" key="7">
    <source>
        <dbReference type="Proteomes" id="UP000001514"/>
    </source>
</evidence>
<dbReference type="Gene3D" id="3.40.50.2300">
    <property type="match status" value="1"/>
</dbReference>
<keyword evidence="2" id="KW-0943">RNA-mediated gene silencing</keyword>
<gene>
    <name evidence="6" type="ORF">SELMODRAFT_230312</name>
</gene>
<dbReference type="STRING" id="88036.D8QZA8"/>
<dbReference type="GO" id="GO:0004521">
    <property type="term" value="F:RNA endonuclease activity"/>
    <property type="evidence" value="ECO:0000318"/>
    <property type="project" value="GO_Central"/>
</dbReference>
<dbReference type="Pfam" id="PF16486">
    <property type="entry name" value="ArgoN"/>
    <property type="match status" value="1"/>
</dbReference>
<dbReference type="InterPro" id="IPR012337">
    <property type="entry name" value="RNaseH-like_sf"/>
</dbReference>
<dbReference type="SMART" id="SM01163">
    <property type="entry name" value="DUF1785"/>
    <property type="match status" value="1"/>
</dbReference>
<dbReference type="SUPFAM" id="SSF53098">
    <property type="entry name" value="Ribonuclease H-like"/>
    <property type="match status" value="1"/>
</dbReference>
<sequence>MILARRPGYGTAGTGTTVLANNFWVVVTPDVPAGFKRAIIQAMIEQYKNEKIQCLPVYDGEKSLYTAKSIGDSLELDVKLGDVDDTMYVARRDTDFRVTLRLASRPNLGSLADFLGGRTTVCPHDTIQVMDLVLRECATNSKNLVPGGRSFFSPNLGNKDLGGGLVAWQGFYMSIRPAQDNLLVLNIDMTGNAFIKEGQTLVEFVSRSFGADPRDLDRNMRRQDAQGDTYRVKMKKLVKGLKVETSHCKTKRKLKIVSLTRQPLETLNFNMNGMQVSVVDYFRQTYGLNLAFGGFPAVEQGSGDRKKYIPLELCRLVKGQNFTRRVNDDQRKGLSAMTCCLPEQRVNATQQACLNLKKQSEDHAKEFGVEINPNWTRVPARVLNPPKVKYGNGEICPRDGTWNMINKKMVEGREIKHWGIISCSNRVRENDLQRIAQQLSSACLSYGVRVDETIRSSVKKLAERNIELQLLVCILPDREHKPFYGKICGDWDSVNTSSFFTVTIKRLCELELGVITQCAQEGKIRKCDPRYLANLILKINAKFGGKNAVICAQDLKKCKPVADSPTLIIGADVSHPRAGEETGCSMAAVVASMDWPGFAQYATVVRSQPSRQEMLDDLFWENVDEQGRSVSGGIFKEMLMAFHHRTNFIPERIIYYRDGVSEGQFEAVLRSEYESLQRACSALGWSVVQKRHHTCFFPATKPTGKNQNISPGTIVDKVVCHPTNFDFYLCSHQGIKGTSRPVHYHVLKDENGFTANEIQQFTHDLCYLYSRCTRAVSYVPPCYYAHLAAQRAQAWVDPEGSTPPTTASGGGSDAGAAVRPLPPMHEKIRNTMFYI</sequence>
<dbReference type="PROSITE" id="PS50822">
    <property type="entry name" value="PIWI"/>
    <property type="match status" value="1"/>
</dbReference>
<dbReference type="InterPro" id="IPR003165">
    <property type="entry name" value="Piwi"/>
</dbReference>
<evidence type="ECO:0000313" key="6">
    <source>
        <dbReference type="EMBL" id="EFJ34377.1"/>
    </source>
</evidence>
<reference evidence="6 7" key="1">
    <citation type="journal article" date="2011" name="Science">
        <title>The Selaginella genome identifies genetic changes associated with the evolution of vascular plants.</title>
        <authorList>
            <person name="Banks J.A."/>
            <person name="Nishiyama T."/>
            <person name="Hasebe M."/>
            <person name="Bowman J.L."/>
            <person name="Gribskov M."/>
            <person name="dePamphilis C."/>
            <person name="Albert V.A."/>
            <person name="Aono N."/>
            <person name="Aoyama T."/>
            <person name="Ambrose B.A."/>
            <person name="Ashton N.W."/>
            <person name="Axtell M.J."/>
            <person name="Barker E."/>
            <person name="Barker M.S."/>
            <person name="Bennetzen J.L."/>
            <person name="Bonawitz N.D."/>
            <person name="Chapple C."/>
            <person name="Cheng C."/>
            <person name="Correa L.G."/>
            <person name="Dacre M."/>
            <person name="DeBarry J."/>
            <person name="Dreyer I."/>
            <person name="Elias M."/>
            <person name="Engstrom E.M."/>
            <person name="Estelle M."/>
            <person name="Feng L."/>
            <person name="Finet C."/>
            <person name="Floyd S.K."/>
            <person name="Frommer W.B."/>
            <person name="Fujita T."/>
            <person name="Gramzow L."/>
            <person name="Gutensohn M."/>
            <person name="Harholt J."/>
            <person name="Hattori M."/>
            <person name="Heyl A."/>
            <person name="Hirai T."/>
            <person name="Hiwatashi Y."/>
            <person name="Ishikawa M."/>
            <person name="Iwata M."/>
            <person name="Karol K.G."/>
            <person name="Koehler B."/>
            <person name="Kolukisaoglu U."/>
            <person name="Kubo M."/>
            <person name="Kurata T."/>
            <person name="Lalonde S."/>
            <person name="Li K."/>
            <person name="Li Y."/>
            <person name="Litt A."/>
            <person name="Lyons E."/>
            <person name="Manning G."/>
            <person name="Maruyama T."/>
            <person name="Michael T.P."/>
            <person name="Mikami K."/>
            <person name="Miyazaki S."/>
            <person name="Morinaga S."/>
            <person name="Murata T."/>
            <person name="Mueller-Roeber B."/>
            <person name="Nelson D.R."/>
            <person name="Obara M."/>
            <person name="Oguri Y."/>
            <person name="Olmstead R.G."/>
            <person name="Onodera N."/>
            <person name="Petersen B.L."/>
            <person name="Pils B."/>
            <person name="Prigge M."/>
            <person name="Rensing S.A."/>
            <person name="Riano-Pachon D.M."/>
            <person name="Roberts A.W."/>
            <person name="Sato Y."/>
            <person name="Scheller H.V."/>
            <person name="Schulz B."/>
            <person name="Schulz C."/>
            <person name="Shakirov E.V."/>
            <person name="Shibagaki N."/>
            <person name="Shinohara N."/>
            <person name="Shippen D.E."/>
            <person name="Soerensen I."/>
            <person name="Sotooka R."/>
            <person name="Sugimoto N."/>
            <person name="Sugita M."/>
            <person name="Sumikawa N."/>
            <person name="Tanurdzic M."/>
            <person name="Theissen G."/>
            <person name="Ulvskov P."/>
            <person name="Wakazuki S."/>
            <person name="Weng J.K."/>
            <person name="Willats W.W."/>
            <person name="Wipf D."/>
            <person name="Wolf P.G."/>
            <person name="Yang L."/>
            <person name="Zimmer A.D."/>
            <person name="Zhu Q."/>
            <person name="Mitros T."/>
            <person name="Hellsten U."/>
            <person name="Loque D."/>
            <person name="Otillar R."/>
            <person name="Salamov A."/>
            <person name="Schmutz J."/>
            <person name="Shapiro H."/>
            <person name="Lindquist E."/>
            <person name="Lucas S."/>
            <person name="Rokhsar D."/>
            <person name="Grigoriev I.V."/>
        </authorList>
    </citation>
    <scope>NUCLEOTIDE SEQUENCE [LARGE SCALE GENOMIC DNA]</scope>
</reference>
<protein>
    <recommendedName>
        <fullName evidence="8">Argonaute family member</fullName>
    </recommendedName>
</protein>
<dbReference type="PANTHER" id="PTHR22891">
    <property type="entry name" value="EUKARYOTIC TRANSLATION INITIATION FACTOR 2C"/>
    <property type="match status" value="1"/>
</dbReference>
<dbReference type="GO" id="GO:0003723">
    <property type="term" value="F:RNA binding"/>
    <property type="evidence" value="ECO:0000318"/>
    <property type="project" value="GO_Central"/>
</dbReference>
<dbReference type="CDD" id="cd04657">
    <property type="entry name" value="Piwi_ago-like"/>
    <property type="match status" value="1"/>
</dbReference>
<dbReference type="Proteomes" id="UP000001514">
    <property type="component" value="Unassembled WGS sequence"/>
</dbReference>
<dbReference type="InParanoid" id="D8QZA8"/>
<dbReference type="GO" id="GO:0005737">
    <property type="term" value="C:cytoplasm"/>
    <property type="evidence" value="ECO:0000318"/>
    <property type="project" value="GO_Central"/>
</dbReference>
<feature type="compositionally biased region" description="Low complexity" evidence="3">
    <location>
        <begin position="798"/>
        <end position="807"/>
    </location>
</feature>
<accession>D8QZA8</accession>
<dbReference type="Pfam" id="PF16487">
    <property type="entry name" value="ArgoMid"/>
    <property type="match status" value="1"/>
</dbReference>
<comment type="similarity">
    <text evidence="1">Belongs to the argonaute family. Ago subfamily.</text>
</comment>
<dbReference type="GO" id="GO:0031047">
    <property type="term" value="P:regulatory ncRNA-mediated gene silencing"/>
    <property type="evidence" value="ECO:0000318"/>
    <property type="project" value="GO_Central"/>
</dbReference>